<keyword evidence="3" id="KW-1185">Reference proteome</keyword>
<sequence length="1156" mass="130689">MRWKYPCVPLCKRGSNTPRGLSVHQSSCKLSREHDLANAQSLAKKLREAREATKQAALWAHLPSRPQPAPTLPVSSSSSRDTLDTQDVDLQDDHIPDDPPPSSTLDERDLGRGRRSKRPTWKILEQRVAIRGAPSEALPDVPLPPTPDPLPQFEAQRTRTTHYGLYCQYLSVVPATSHTQFTPTPIHFVEPASSVPLALRNRVLPTQPSQHNDVSLGDMASLGGCSNMSSKLIMDWHWSSGTKSLENTNLLVHTVMRSNLIQSHELEHFDARRETRQIDAALAKLSDCWLETSVDISVPDGKPHPKGGATPIPIFTVDGLVHRSLTQIIRSVWTSADSSEFQYIPFRQYWKRGPGLADEQVHGEFFTSEACNTAYEDLQSSSPEPDCNLERVICALMLYSDSTHLANFGSAALWPLYMYFGNQSKYVRACPSSGSCHHVAYIPKLPDSFHDWYLAVTGEGPPAEVLTHCRRELMHAVLQIVLDDDFIYACTHGIVLQCGDGVTWRVYPRLFTYSADYPEKVLLATVRNLGKCPCPRCLLPKARISDIGMHYDFSRRVNLQRSSGAAQIRKVTVARAAIYEWGKGLKSTAVENLLGAESYVPTVCCLPVLEGLFHDTTHDRAIQDLIFTLAEWHACAKLRLHTTSTLSTLKDLTRLFGIRIRHFANKLTPEYDTKELPKEEAARIRRHVKQVTQGGAAAPTRTRSSPIKKKVFCMTTYKLHTMGDYVSQIVQFGTTDSYSTQSGELEHRSVKRYYTQTNKINATLQMARIHRRERALRKALEQRHQATLKAQQLKRKVNKDGHYKSIKSHHFISHSRNFALRIWSWLEANHSLDLRYKGFIFKLHNHLVGRMQHPDMADDGTQYEAQKHAEVSITNGCFFEHKTLQVNYTTYDMRREYDIVNPRKHANIMSISSDLDPNCLTSPTGHPFRYARVLGIYHADVARVLPGIPVTSQTLEFLFVHWYRRVDSFKAGFQSRRLHRLELIPPDEPDACGFLDPDDVVRGAHLIPTFACGTLTTPGLADSVHDQDAVSTWRYFYVNVFADRDMYMRYKGGGIGHLHLDVDDPEPEPDEIVTDALHEAIEDADHRDIHSTNDVPIGHRSGEEPHENEDSDLGEDDEELEEEEMAELASDEQGDGLEDDRRIVDLMNDTLGYGTL</sequence>
<dbReference type="Proteomes" id="UP001385951">
    <property type="component" value="Unassembled WGS sequence"/>
</dbReference>
<proteinExistence type="predicted"/>
<feature type="region of interest" description="Disordered" evidence="1">
    <location>
        <begin position="1082"/>
        <end position="1142"/>
    </location>
</feature>
<accession>A0AAW0G777</accession>
<organism evidence="2 3">
    <name type="scientific">Cerrena zonata</name>
    <dbReference type="NCBI Taxonomy" id="2478898"/>
    <lineage>
        <taxon>Eukaryota</taxon>
        <taxon>Fungi</taxon>
        <taxon>Dikarya</taxon>
        <taxon>Basidiomycota</taxon>
        <taxon>Agaricomycotina</taxon>
        <taxon>Agaricomycetes</taxon>
        <taxon>Polyporales</taxon>
        <taxon>Cerrenaceae</taxon>
        <taxon>Cerrena</taxon>
    </lineage>
</organism>
<name>A0AAW0G777_9APHY</name>
<gene>
    <name evidence="2" type="ORF">QCA50_007305</name>
</gene>
<feature type="compositionally biased region" description="Basic and acidic residues" evidence="1">
    <location>
        <begin position="1082"/>
        <end position="1091"/>
    </location>
</feature>
<protein>
    <submittedName>
        <fullName evidence="2">Uncharacterized protein</fullName>
    </submittedName>
</protein>
<feature type="region of interest" description="Disordered" evidence="1">
    <location>
        <begin position="60"/>
        <end position="119"/>
    </location>
</feature>
<dbReference type="InterPro" id="IPR041078">
    <property type="entry name" value="Plavaka"/>
</dbReference>
<reference evidence="2 3" key="1">
    <citation type="submission" date="2022-09" db="EMBL/GenBank/DDBJ databases">
        <authorList>
            <person name="Palmer J.M."/>
        </authorList>
    </citation>
    <scope>NUCLEOTIDE SEQUENCE [LARGE SCALE GENOMIC DNA]</scope>
    <source>
        <strain evidence="2 3">DSM 7382</strain>
    </source>
</reference>
<evidence type="ECO:0000256" key="1">
    <source>
        <dbReference type="SAM" id="MobiDB-lite"/>
    </source>
</evidence>
<dbReference type="AlphaFoldDB" id="A0AAW0G777"/>
<dbReference type="Pfam" id="PF18759">
    <property type="entry name" value="Plavaka"/>
    <property type="match status" value="1"/>
</dbReference>
<dbReference type="EMBL" id="JASBNA010000008">
    <property type="protein sequence ID" value="KAK7689513.1"/>
    <property type="molecule type" value="Genomic_DNA"/>
</dbReference>
<evidence type="ECO:0000313" key="2">
    <source>
        <dbReference type="EMBL" id="KAK7689513.1"/>
    </source>
</evidence>
<feature type="compositionally biased region" description="Acidic residues" evidence="1">
    <location>
        <begin position="1106"/>
        <end position="1138"/>
    </location>
</feature>
<comment type="caution">
    <text evidence="2">The sequence shown here is derived from an EMBL/GenBank/DDBJ whole genome shotgun (WGS) entry which is preliminary data.</text>
</comment>
<evidence type="ECO:0000313" key="3">
    <source>
        <dbReference type="Proteomes" id="UP001385951"/>
    </source>
</evidence>